<dbReference type="WBParaSite" id="Hba_01423">
    <property type="protein sequence ID" value="Hba_01423"/>
    <property type="gene ID" value="Hba_01423"/>
</dbReference>
<name>A0A1I7W9S8_HETBA</name>
<accession>A0A1I7W9S8</accession>
<reference evidence="2" key="1">
    <citation type="submission" date="2016-11" db="UniProtKB">
        <authorList>
            <consortium name="WormBaseParasite"/>
        </authorList>
    </citation>
    <scope>IDENTIFICATION</scope>
</reference>
<protein>
    <submittedName>
        <fullName evidence="2">Uncharacterized protein</fullName>
    </submittedName>
</protein>
<organism evidence="1 2">
    <name type="scientific">Heterorhabditis bacteriophora</name>
    <name type="common">Entomopathogenic nematode worm</name>
    <dbReference type="NCBI Taxonomy" id="37862"/>
    <lineage>
        <taxon>Eukaryota</taxon>
        <taxon>Metazoa</taxon>
        <taxon>Ecdysozoa</taxon>
        <taxon>Nematoda</taxon>
        <taxon>Chromadorea</taxon>
        <taxon>Rhabditida</taxon>
        <taxon>Rhabditina</taxon>
        <taxon>Rhabditomorpha</taxon>
        <taxon>Strongyloidea</taxon>
        <taxon>Heterorhabditidae</taxon>
        <taxon>Heterorhabditis</taxon>
    </lineage>
</organism>
<proteinExistence type="predicted"/>
<dbReference type="Proteomes" id="UP000095283">
    <property type="component" value="Unplaced"/>
</dbReference>
<sequence length="150" mass="17133">MQGSQRHRGRANRTPMSHCAVSHAGGSCEYPRFIILFKWPIGYTFRRNRIIIIIIINNIALKSLSTIKRILKEIETKHTDLTASFSRRKYLITVTVSKQLRNVHGQKALATPTDRSQGINRMEIPDSDEFFNDSDTAIASQTMSKDNQNK</sequence>
<dbReference type="AlphaFoldDB" id="A0A1I7W9S8"/>
<dbReference type="PROSITE" id="PS51257">
    <property type="entry name" value="PROKAR_LIPOPROTEIN"/>
    <property type="match status" value="1"/>
</dbReference>
<keyword evidence="1" id="KW-1185">Reference proteome</keyword>
<evidence type="ECO:0000313" key="2">
    <source>
        <dbReference type="WBParaSite" id="Hba_01423"/>
    </source>
</evidence>
<evidence type="ECO:0000313" key="1">
    <source>
        <dbReference type="Proteomes" id="UP000095283"/>
    </source>
</evidence>